<evidence type="ECO:0000256" key="8">
    <source>
        <dbReference type="ARBA" id="ARBA00037071"/>
    </source>
</evidence>
<evidence type="ECO:0000256" key="10">
    <source>
        <dbReference type="RuleBase" id="RU003915"/>
    </source>
</evidence>
<gene>
    <name evidence="12" type="ORF">H4O21_12420</name>
</gene>
<dbReference type="GO" id="GO:0003755">
    <property type="term" value="F:peptidyl-prolyl cis-trans isomerase activity"/>
    <property type="evidence" value="ECO:0007669"/>
    <property type="project" value="UniProtKB-UniRule"/>
</dbReference>
<evidence type="ECO:0000313" key="13">
    <source>
        <dbReference type="Proteomes" id="UP000565262"/>
    </source>
</evidence>
<comment type="catalytic activity">
    <reaction evidence="1 9 10">
        <text>[protein]-peptidylproline (omega=180) = [protein]-peptidylproline (omega=0)</text>
        <dbReference type="Rhea" id="RHEA:16237"/>
        <dbReference type="Rhea" id="RHEA-COMP:10747"/>
        <dbReference type="Rhea" id="RHEA-COMP:10748"/>
        <dbReference type="ChEBI" id="CHEBI:83833"/>
        <dbReference type="ChEBI" id="CHEBI:83834"/>
        <dbReference type="EC" id="5.2.1.8"/>
    </reaction>
</comment>
<protein>
    <recommendedName>
        <fullName evidence="10">Peptidyl-prolyl cis-trans isomerase</fullName>
        <ecNumber evidence="10">5.2.1.8</ecNumber>
    </recommendedName>
</protein>
<organism evidence="12 13">
    <name type="scientific">Oceanospirillum sediminis</name>
    <dbReference type="NCBI Taxonomy" id="2760088"/>
    <lineage>
        <taxon>Bacteria</taxon>
        <taxon>Pseudomonadati</taxon>
        <taxon>Pseudomonadota</taxon>
        <taxon>Gammaproteobacteria</taxon>
        <taxon>Oceanospirillales</taxon>
        <taxon>Oceanospirillaceae</taxon>
        <taxon>Oceanospirillum</taxon>
    </lineage>
</organism>
<dbReference type="InterPro" id="IPR046357">
    <property type="entry name" value="PPIase_dom_sf"/>
</dbReference>
<evidence type="ECO:0000256" key="2">
    <source>
        <dbReference type="ARBA" id="ARBA00004496"/>
    </source>
</evidence>
<evidence type="ECO:0000256" key="7">
    <source>
        <dbReference type="ARBA" id="ARBA00023235"/>
    </source>
</evidence>
<evidence type="ECO:0000259" key="11">
    <source>
        <dbReference type="PROSITE" id="PS50059"/>
    </source>
</evidence>
<evidence type="ECO:0000256" key="3">
    <source>
        <dbReference type="ARBA" id="ARBA00006577"/>
    </source>
</evidence>
<comment type="function">
    <text evidence="8">Also involved in hydrogenase metallocenter assembly, probably by participating in the nickel insertion step. This function in hydrogenase biosynthesis requires chaperone activity and the presence of the metal-binding domain, but not PPIase activity.</text>
</comment>
<evidence type="ECO:0000256" key="1">
    <source>
        <dbReference type="ARBA" id="ARBA00000971"/>
    </source>
</evidence>
<keyword evidence="5 9" id="KW-0697">Rotamase</keyword>
<dbReference type="PANTHER" id="PTHR47861">
    <property type="entry name" value="FKBP-TYPE PEPTIDYL-PROLYL CIS-TRANS ISOMERASE SLYD"/>
    <property type="match status" value="1"/>
</dbReference>
<keyword evidence="6" id="KW-0143">Chaperone</keyword>
<dbReference type="PROSITE" id="PS50059">
    <property type="entry name" value="FKBP_PPIASE"/>
    <property type="match status" value="1"/>
</dbReference>
<dbReference type="InterPro" id="IPR001179">
    <property type="entry name" value="PPIase_FKBP_dom"/>
</dbReference>
<dbReference type="EMBL" id="JACJFM010000014">
    <property type="protein sequence ID" value="MBB1487412.1"/>
    <property type="molecule type" value="Genomic_DNA"/>
</dbReference>
<evidence type="ECO:0000313" key="12">
    <source>
        <dbReference type="EMBL" id="MBB1487412.1"/>
    </source>
</evidence>
<evidence type="ECO:0000256" key="6">
    <source>
        <dbReference type="ARBA" id="ARBA00023186"/>
    </source>
</evidence>
<comment type="caution">
    <text evidence="12">The sequence shown here is derived from an EMBL/GenBank/DDBJ whole genome shotgun (WGS) entry which is preliminary data.</text>
</comment>
<comment type="similarity">
    <text evidence="3 10">Belongs to the FKBP-type PPIase family.</text>
</comment>
<keyword evidence="13" id="KW-1185">Reference proteome</keyword>
<sequence>MQITDNTVVQFFYTLKDEEGQVLESNIGENPVAYLHGHKNMMPGVEKALADRQSGESFTVTLPPESTYGARVEGREQRIPVKHLMGTNKKWKPGMIAMVQTDQGQRQVTILKMGKFMVTVDTNHPWAGKTLTFDIEVGDVREATAEELSHGHAHGVGGHHH</sequence>
<keyword evidence="7 9" id="KW-0413">Isomerase</keyword>
<name>A0A839IS81_9GAMM</name>
<dbReference type="RefSeq" id="WP_182809187.1">
    <property type="nucleotide sequence ID" value="NZ_JACJFM010000014.1"/>
</dbReference>
<evidence type="ECO:0000256" key="4">
    <source>
        <dbReference type="ARBA" id="ARBA00022490"/>
    </source>
</evidence>
<dbReference type="Proteomes" id="UP000565262">
    <property type="component" value="Unassembled WGS sequence"/>
</dbReference>
<dbReference type="GO" id="GO:0005737">
    <property type="term" value="C:cytoplasm"/>
    <property type="evidence" value="ECO:0007669"/>
    <property type="project" value="UniProtKB-SubCell"/>
</dbReference>
<comment type="subcellular location">
    <subcellularLocation>
        <location evidence="2">Cytoplasm</location>
    </subcellularLocation>
</comment>
<dbReference type="EC" id="5.2.1.8" evidence="10"/>
<accession>A0A839IS81</accession>
<dbReference type="GO" id="GO:0042026">
    <property type="term" value="P:protein refolding"/>
    <property type="evidence" value="ECO:0007669"/>
    <property type="project" value="UniProtKB-ARBA"/>
</dbReference>
<dbReference type="SUPFAM" id="SSF54534">
    <property type="entry name" value="FKBP-like"/>
    <property type="match status" value="1"/>
</dbReference>
<reference evidence="12 13" key="1">
    <citation type="submission" date="2020-08" db="EMBL/GenBank/DDBJ databases">
        <title>Oceanospirillum sp. nov. isolated from marine sediment.</title>
        <authorList>
            <person name="Ji X."/>
        </authorList>
    </citation>
    <scope>NUCLEOTIDE SEQUENCE [LARGE SCALE GENOMIC DNA]</scope>
    <source>
        <strain evidence="12 13">D5</strain>
    </source>
</reference>
<dbReference type="Gene3D" id="3.10.50.40">
    <property type="match status" value="1"/>
</dbReference>
<feature type="domain" description="PPIase FKBP-type" evidence="11">
    <location>
        <begin position="4"/>
        <end position="80"/>
    </location>
</feature>
<dbReference type="AlphaFoldDB" id="A0A839IS81"/>
<evidence type="ECO:0000256" key="5">
    <source>
        <dbReference type="ARBA" id="ARBA00023110"/>
    </source>
</evidence>
<keyword evidence="4" id="KW-0963">Cytoplasm</keyword>
<dbReference type="PANTHER" id="PTHR47861:SF3">
    <property type="entry name" value="FKBP-TYPE PEPTIDYL-PROLYL CIS-TRANS ISOMERASE SLYD"/>
    <property type="match status" value="1"/>
</dbReference>
<evidence type="ECO:0000256" key="9">
    <source>
        <dbReference type="PROSITE-ProRule" id="PRU00277"/>
    </source>
</evidence>
<proteinExistence type="inferred from homology"/>
<dbReference type="Pfam" id="PF00254">
    <property type="entry name" value="FKBP_C"/>
    <property type="match status" value="1"/>
</dbReference>